<dbReference type="Proteomes" id="UP001194746">
    <property type="component" value="Unassembled WGS sequence"/>
</dbReference>
<organism evidence="2 3">
    <name type="scientific">Aspergillus nanangensis</name>
    <dbReference type="NCBI Taxonomy" id="2582783"/>
    <lineage>
        <taxon>Eukaryota</taxon>
        <taxon>Fungi</taxon>
        <taxon>Dikarya</taxon>
        <taxon>Ascomycota</taxon>
        <taxon>Pezizomycotina</taxon>
        <taxon>Eurotiomycetes</taxon>
        <taxon>Eurotiomycetidae</taxon>
        <taxon>Eurotiales</taxon>
        <taxon>Aspergillaceae</taxon>
        <taxon>Aspergillus</taxon>
        <taxon>Aspergillus subgen. Circumdati</taxon>
    </lineage>
</organism>
<evidence type="ECO:0000313" key="3">
    <source>
        <dbReference type="Proteomes" id="UP001194746"/>
    </source>
</evidence>
<evidence type="ECO:0000313" key="2">
    <source>
        <dbReference type="EMBL" id="KAF9895387.1"/>
    </source>
</evidence>
<accession>A0AAD4CZI1</accession>
<reference evidence="2" key="2">
    <citation type="submission" date="2020-02" db="EMBL/GenBank/DDBJ databases">
        <authorList>
            <person name="Gilchrist C.L.M."/>
            <person name="Chooi Y.-H."/>
        </authorList>
    </citation>
    <scope>NUCLEOTIDE SEQUENCE</scope>
    <source>
        <strain evidence="2">MST-FP2251</strain>
    </source>
</reference>
<gene>
    <name evidence="2" type="ORF">FE257_000292</name>
</gene>
<comment type="caution">
    <text evidence="2">The sequence shown here is derived from an EMBL/GenBank/DDBJ whole genome shotgun (WGS) entry which is preliminary data.</text>
</comment>
<feature type="compositionally biased region" description="Low complexity" evidence="1">
    <location>
        <begin position="26"/>
        <end position="46"/>
    </location>
</feature>
<name>A0AAD4CZI1_ASPNN</name>
<proteinExistence type="predicted"/>
<feature type="compositionally biased region" description="Polar residues" evidence="1">
    <location>
        <begin position="47"/>
        <end position="72"/>
    </location>
</feature>
<evidence type="ECO:0000256" key="1">
    <source>
        <dbReference type="SAM" id="MobiDB-lite"/>
    </source>
</evidence>
<feature type="region of interest" description="Disordered" evidence="1">
    <location>
        <begin position="130"/>
        <end position="169"/>
    </location>
</feature>
<keyword evidence="3" id="KW-1185">Reference proteome</keyword>
<dbReference type="AlphaFoldDB" id="A0AAD4CZI1"/>
<sequence length="241" mass="26442">MHSHENMRADCLAESIGDYQHIHAKSTTSLDTTSSVSATMTSPSSTFVSESPFTPTSQSLNSSTDGNSNRPRSQTFAVSIVDPNIMGSEDCADQGPSQALLQQPFHGSIQESPREDNHYSAFFPSLDTSSNMIKRNRSNPEIKPKPMYPPLFSKSATVSPVSSPTSPTQDEALKAMELVMSYFRHQPSGLDTDDYVTMGKLLERLALAKAQHTMLPGGLTRIDEHEDMPHLTKKRSIHGMV</sequence>
<dbReference type="EMBL" id="VCAU01000001">
    <property type="protein sequence ID" value="KAF9895387.1"/>
    <property type="molecule type" value="Genomic_DNA"/>
</dbReference>
<reference evidence="2" key="1">
    <citation type="journal article" date="2019" name="Beilstein J. Org. Chem.">
        <title>Nanangenines: drimane sesquiterpenoids as the dominant metabolite cohort of a novel Australian fungus, Aspergillus nanangensis.</title>
        <authorList>
            <person name="Lacey H.J."/>
            <person name="Gilchrist C.L.M."/>
            <person name="Crombie A."/>
            <person name="Kalaitzis J.A."/>
            <person name="Vuong D."/>
            <person name="Rutledge P.J."/>
            <person name="Turner P."/>
            <person name="Pitt J.I."/>
            <person name="Lacey E."/>
            <person name="Chooi Y.H."/>
            <person name="Piggott A.M."/>
        </authorList>
    </citation>
    <scope>NUCLEOTIDE SEQUENCE</scope>
    <source>
        <strain evidence="2">MST-FP2251</strain>
    </source>
</reference>
<feature type="compositionally biased region" description="Low complexity" evidence="1">
    <location>
        <begin position="157"/>
        <end position="168"/>
    </location>
</feature>
<protein>
    <submittedName>
        <fullName evidence="2">Uncharacterized protein</fullName>
    </submittedName>
</protein>
<feature type="region of interest" description="Disordered" evidence="1">
    <location>
        <begin position="26"/>
        <end position="72"/>
    </location>
</feature>